<dbReference type="InterPro" id="IPR009282">
    <property type="entry name" value="DUF937"/>
</dbReference>
<reference evidence="2 3" key="1">
    <citation type="submission" date="2019-11" db="EMBL/GenBank/DDBJ databases">
        <title>The genome sequence of Methylocystis heyeri.</title>
        <authorList>
            <person name="Oshkin I.Y."/>
            <person name="Miroshnikov K."/>
            <person name="Dedysh S.N."/>
        </authorList>
    </citation>
    <scope>NUCLEOTIDE SEQUENCE [LARGE SCALE GENOMIC DNA]</scope>
    <source>
        <strain evidence="2 3">H2</strain>
    </source>
</reference>
<dbReference type="EMBL" id="CP046052">
    <property type="protein sequence ID" value="QGM47023.1"/>
    <property type="molecule type" value="Genomic_DNA"/>
</dbReference>
<organism evidence="2 3">
    <name type="scientific">Methylocystis heyeri</name>
    <dbReference type="NCBI Taxonomy" id="391905"/>
    <lineage>
        <taxon>Bacteria</taxon>
        <taxon>Pseudomonadati</taxon>
        <taxon>Pseudomonadota</taxon>
        <taxon>Alphaproteobacteria</taxon>
        <taxon>Hyphomicrobiales</taxon>
        <taxon>Methylocystaceae</taxon>
        <taxon>Methylocystis</taxon>
    </lineage>
</organism>
<evidence type="ECO:0000313" key="2">
    <source>
        <dbReference type="EMBL" id="QGM47023.1"/>
    </source>
</evidence>
<accession>A0A6B8KK99</accession>
<keyword evidence="3" id="KW-1185">Reference proteome</keyword>
<feature type="region of interest" description="Disordered" evidence="1">
    <location>
        <begin position="229"/>
        <end position="256"/>
    </location>
</feature>
<feature type="region of interest" description="Disordered" evidence="1">
    <location>
        <begin position="195"/>
        <end position="216"/>
    </location>
</feature>
<dbReference type="AlphaFoldDB" id="A0A6B8KK99"/>
<gene>
    <name evidence="2" type="ORF">H2LOC_015745</name>
</gene>
<proteinExistence type="predicted"/>
<dbReference type="KEGG" id="mhey:H2LOC_015745"/>
<protein>
    <submittedName>
        <fullName evidence="2">DUF937 domain-containing protein</fullName>
    </submittedName>
</protein>
<dbReference type="Proteomes" id="UP000309061">
    <property type="component" value="Chromosome"/>
</dbReference>
<dbReference type="OrthoDB" id="5526542at2"/>
<evidence type="ECO:0000313" key="3">
    <source>
        <dbReference type="Proteomes" id="UP000309061"/>
    </source>
</evidence>
<name>A0A6B8KK99_9HYPH</name>
<dbReference type="RefSeq" id="WP_136498024.1">
    <property type="nucleotide sequence ID" value="NZ_CP046052.1"/>
</dbReference>
<sequence>MSTVAEIIDAAQGGKLVENLAEQFGLTKEQTRAAVEALAPALALGLRNAAADPEALDKLVSDVAHPVHAAAFLDPAAAAGEETGAIGQAAVANLFGSGSAAGQMAQVAARDAGLRPDILARLLPVLASVVLGGLFKSLDKQGLGSILGQLAEAGGLGSILGQLGGGAPKPQSQAGGGLGGLLGALLGILLRGGGRPAGQPSTRADAPSLPGGFDPAGLEAAIEQIKKTLNPEGNTPPAPARDAELQDVLDRVFPRK</sequence>
<dbReference type="Pfam" id="PF06078">
    <property type="entry name" value="DUF937"/>
    <property type="match status" value="1"/>
</dbReference>
<evidence type="ECO:0000256" key="1">
    <source>
        <dbReference type="SAM" id="MobiDB-lite"/>
    </source>
</evidence>
<feature type="compositionally biased region" description="Basic and acidic residues" evidence="1">
    <location>
        <begin position="241"/>
        <end position="256"/>
    </location>
</feature>